<dbReference type="GO" id="GO:0051726">
    <property type="term" value="P:regulation of cell cycle"/>
    <property type="evidence" value="ECO:0007669"/>
    <property type="project" value="TreeGrafter"/>
</dbReference>
<accession>A0AA38FCY8</accession>
<name>A0AA38FCY8_TAXCH</name>
<dbReference type="OMA" id="VGCYEHP"/>
<dbReference type="SUPFAM" id="SSF50978">
    <property type="entry name" value="WD40 repeat-like"/>
    <property type="match status" value="1"/>
</dbReference>
<dbReference type="GO" id="GO:0005634">
    <property type="term" value="C:nucleus"/>
    <property type="evidence" value="ECO:0007669"/>
    <property type="project" value="UniProtKB-SubCell"/>
</dbReference>
<dbReference type="EMBL" id="JAHRHJ020000010">
    <property type="protein sequence ID" value="KAH9298103.1"/>
    <property type="molecule type" value="Genomic_DNA"/>
</dbReference>
<proteinExistence type="predicted"/>
<dbReference type="Gene3D" id="3.30.160.360">
    <property type="match status" value="1"/>
</dbReference>
<reference evidence="3 4" key="1">
    <citation type="journal article" date="2021" name="Nat. Plants">
        <title>The Taxus genome provides insights into paclitaxel biosynthesis.</title>
        <authorList>
            <person name="Xiong X."/>
            <person name="Gou J."/>
            <person name="Liao Q."/>
            <person name="Li Y."/>
            <person name="Zhou Q."/>
            <person name="Bi G."/>
            <person name="Li C."/>
            <person name="Du R."/>
            <person name="Wang X."/>
            <person name="Sun T."/>
            <person name="Guo L."/>
            <person name="Liang H."/>
            <person name="Lu P."/>
            <person name="Wu Y."/>
            <person name="Zhang Z."/>
            <person name="Ro D.K."/>
            <person name="Shang Y."/>
            <person name="Huang S."/>
            <person name="Yan J."/>
        </authorList>
    </citation>
    <scope>NUCLEOTIDE SEQUENCE [LARGE SCALE GENOMIC DNA]</scope>
    <source>
        <strain evidence="3">Ta-2019</strain>
    </source>
</reference>
<feature type="non-terminal residue" evidence="3">
    <location>
        <position position="1"/>
    </location>
</feature>
<evidence type="ECO:0000256" key="2">
    <source>
        <dbReference type="ARBA" id="ARBA00023242"/>
    </source>
</evidence>
<dbReference type="InterPro" id="IPR003889">
    <property type="entry name" value="FYrich_C"/>
</dbReference>
<dbReference type="InterPro" id="IPR015943">
    <property type="entry name" value="WD40/YVTN_repeat-like_dom_sf"/>
</dbReference>
<feature type="non-terminal residue" evidence="3">
    <location>
        <position position="1590"/>
    </location>
</feature>
<dbReference type="InterPro" id="IPR036322">
    <property type="entry name" value="WD40_repeat_dom_sf"/>
</dbReference>
<dbReference type="InterPro" id="IPR003888">
    <property type="entry name" value="FYrich_N"/>
</dbReference>
<dbReference type="Proteomes" id="UP000824469">
    <property type="component" value="Unassembled WGS sequence"/>
</dbReference>
<keyword evidence="4" id="KW-1185">Reference proteome</keyword>
<dbReference type="PROSITE" id="PS51543">
    <property type="entry name" value="FYRC"/>
    <property type="match status" value="1"/>
</dbReference>
<sequence length="1590" mass="176143">GKDRYPYPIGYQATRNHVGQMYKMEIQEGNKGPAFVVISEEGISCLGETPTIAWEKVQRKKNMWFQKRHRNQFSRVDGAELFGFTNPLVQRLFRELLANENGIAKQSDVDIFQNGGTPGLGFGKPPPVTTEGSKRKKRLKLVKRKAVGTVSVDSPKSNKDFNGPATLIQSGDFINQSYNHFDVTGEIGLCVPDTLDALQDRKALNAAHMMKDSKMNFNGIMNNKDDTACVSVLSDLPGHLIEMQKSHVKHGEPLEACIKNPEVNEGDQSIDVNLGNRVLEGCELKTNCTQTSMVKDELQSDSLSEFCEGETKEVIDAIHDDDELLKDDKANQCGFSTSVISLEVNPETHLIEPIIPKECNLNLSQQVTQCSATQSSDGNFDKGDSDSMGQELAKSMMTVLLPQVLPLLKQAGKKNKKIKSGKCRKVSPLGKHDPNLESLNEWYKVRKETENFSSEMHVVSNLHNFEHACIHRGLSFGRTVTDCSPGTESQFLCTKASIEENTSRDTYMPRTGEKITLSDAVFSHTDSVFENTVSVCKVDHTGRGPSLTKQCPDKEMSSMQPVNVLQVSKVGDTAMGEAGIEQKLYESKFGETTDKVNKSHREELFAVASNPKEKHVKQGQCFVVPFIDQPELLEKHSSKPAHQAGQGLEIDVALASERDVYSRGVDDKFNLIDKYNKNEDLGTAEHDSAVIECVVPDSFEDEQYFKTNVKRNSYFGELPALLESHILPIVNAGGDSEALGKASVILGNVSNVQKFGFSTDNMDIDLKIKSSLLLSAEFDVKGKLILEKRGGCKAIRGIYVNDAIANRLSTEDKPLIEFHPEKSEKCEFICVSDPYTVSLILDHTHDEGDQFRNTQHAFVSQSEQMAKCEFTGQDLCIPGNDENIRDEKSQSVGCECKAGWSCGPQDQFYRRNVQPWISGTSGTGDPRKGLNDAYSTKEQQARDLSHDLVVTSGEVNISVPCCQTSYDGWVHGRVVDHISFDKKLAAEENMHMKSCGQLTDKEGSHGVSTFWADGNLDVSQKIFKEKPNFKFPEQTLGITIGASHCKQAQNSDKLSGIDEAFHSTSNLEMYPGVIMGVANHQGVDYFGDAITGKINSISYEDVKSVSCCQSVHVQSLSTNLKGFQTVSTFSDVRPSILRPKTVLKNSCPKDICPNQDAEINSHGAADENKQDIQSIELVGCYEHPIPVISMALSVQGEDIHLCVVCGLPQGRERNLFIYKVVIRDASENCSYLLGYIVVILPDVEGYFDTKSTFDRYGIQLTPDGKNLILLESIKVQDLSEPSMNCLQSQCVSQGQCEGHGVKLVSVKDGHVSLLTRLSSMESMYCILVSAPQSIIAAGQNGSVHVWNMDISWRMCSEEFVLPSSGHTSSIWELLAVPRLSHLIIGHDCNGYYVIWDVSRRLILSKFCSVEYKIFQSFVLGTVMQNGHDDMSVSFTDCELLDKFDNRKDLKDNMVPREQDESRMEGNDFPCLHSEDNIAVCLLVLAVPYKDEVQRNQAEYCDELKQKGLWRFALLENSVFLVGSTLDERASAASILYQSGVMGTSEGYIYTWEAMTGRKVFASRDFEGVGISCISANQISNAFAVAGADHR</sequence>
<keyword evidence="2" id="KW-0539">Nucleus</keyword>
<dbReference type="PANTHER" id="PTHR22715:SF1">
    <property type="entry name" value="DNA BINDING PROTEIN"/>
    <property type="match status" value="1"/>
</dbReference>
<dbReference type="PANTHER" id="PTHR22715">
    <property type="entry name" value="TRANSFORMING GROWTH FACTOR BETA REGULATED GENE 1"/>
    <property type="match status" value="1"/>
</dbReference>
<dbReference type="InterPro" id="IPR040092">
    <property type="entry name" value="TBRG1"/>
</dbReference>
<dbReference type="Pfam" id="PF05965">
    <property type="entry name" value="FYRC"/>
    <property type="match status" value="1"/>
</dbReference>
<organism evidence="3 4">
    <name type="scientific">Taxus chinensis</name>
    <name type="common">Chinese yew</name>
    <name type="synonym">Taxus wallichiana var. chinensis</name>
    <dbReference type="NCBI Taxonomy" id="29808"/>
    <lineage>
        <taxon>Eukaryota</taxon>
        <taxon>Viridiplantae</taxon>
        <taxon>Streptophyta</taxon>
        <taxon>Embryophyta</taxon>
        <taxon>Tracheophyta</taxon>
        <taxon>Spermatophyta</taxon>
        <taxon>Pinopsida</taxon>
        <taxon>Pinidae</taxon>
        <taxon>Conifers II</taxon>
        <taxon>Cupressales</taxon>
        <taxon>Taxaceae</taxon>
        <taxon>Taxus</taxon>
    </lineage>
</organism>
<evidence type="ECO:0000313" key="4">
    <source>
        <dbReference type="Proteomes" id="UP000824469"/>
    </source>
</evidence>
<comment type="subcellular location">
    <subcellularLocation>
        <location evidence="1">Nucleus</location>
    </subcellularLocation>
</comment>
<gene>
    <name evidence="3" type="ORF">KI387_029785</name>
</gene>
<dbReference type="PROSITE" id="PS51542">
    <property type="entry name" value="FYRN"/>
    <property type="match status" value="1"/>
</dbReference>
<protein>
    <recommendedName>
        <fullName evidence="5">DNA binding protein</fullName>
    </recommendedName>
</protein>
<dbReference type="GO" id="GO:0140993">
    <property type="term" value="F:histone modifying activity"/>
    <property type="evidence" value="ECO:0007669"/>
    <property type="project" value="UniProtKB-ARBA"/>
</dbReference>
<comment type="caution">
    <text evidence="3">The sequence shown here is derived from an EMBL/GenBank/DDBJ whole genome shotgun (WGS) entry which is preliminary data.</text>
</comment>
<evidence type="ECO:0000313" key="3">
    <source>
        <dbReference type="EMBL" id="KAH9298103.1"/>
    </source>
</evidence>
<evidence type="ECO:0000256" key="1">
    <source>
        <dbReference type="ARBA" id="ARBA00004123"/>
    </source>
</evidence>
<dbReference type="Gene3D" id="2.130.10.10">
    <property type="entry name" value="YVTN repeat-like/Quinoprotein amine dehydrogenase"/>
    <property type="match status" value="1"/>
</dbReference>
<evidence type="ECO:0008006" key="5">
    <source>
        <dbReference type="Google" id="ProtNLM"/>
    </source>
</evidence>